<reference evidence="3" key="2">
    <citation type="journal article" date="2017" name="Nat. Plants">
        <title>The Aegilops tauschii genome reveals multiple impacts of transposons.</title>
        <authorList>
            <person name="Zhao G."/>
            <person name="Zou C."/>
            <person name="Li K."/>
            <person name="Wang K."/>
            <person name="Li T."/>
            <person name="Gao L."/>
            <person name="Zhang X."/>
            <person name="Wang H."/>
            <person name="Yang Z."/>
            <person name="Liu X."/>
            <person name="Jiang W."/>
            <person name="Mao L."/>
            <person name="Kong X."/>
            <person name="Jiao Y."/>
            <person name="Jia J."/>
        </authorList>
    </citation>
    <scope>NUCLEOTIDE SEQUENCE [LARGE SCALE GENOMIC DNA]</scope>
    <source>
        <strain evidence="3">cv. AL8/78</strain>
    </source>
</reference>
<reference evidence="2" key="3">
    <citation type="journal article" date="2017" name="Nature">
        <title>Genome sequence of the progenitor of the wheat D genome Aegilops tauschii.</title>
        <authorList>
            <person name="Luo M.C."/>
            <person name="Gu Y.Q."/>
            <person name="Puiu D."/>
            <person name="Wang H."/>
            <person name="Twardziok S.O."/>
            <person name="Deal K.R."/>
            <person name="Huo N."/>
            <person name="Zhu T."/>
            <person name="Wang L."/>
            <person name="Wang Y."/>
            <person name="McGuire P.E."/>
            <person name="Liu S."/>
            <person name="Long H."/>
            <person name="Ramasamy R.K."/>
            <person name="Rodriguez J.C."/>
            <person name="Van S.L."/>
            <person name="Yuan L."/>
            <person name="Wang Z."/>
            <person name="Xia Z."/>
            <person name="Xiao L."/>
            <person name="Anderson O.D."/>
            <person name="Ouyang S."/>
            <person name="Liang Y."/>
            <person name="Zimin A.V."/>
            <person name="Pertea G."/>
            <person name="Qi P."/>
            <person name="Bennetzen J.L."/>
            <person name="Dai X."/>
            <person name="Dawson M.W."/>
            <person name="Muller H.G."/>
            <person name="Kugler K."/>
            <person name="Rivarola-Duarte L."/>
            <person name="Spannagl M."/>
            <person name="Mayer K.F.X."/>
            <person name="Lu F.H."/>
            <person name="Bevan M.W."/>
            <person name="Leroy P."/>
            <person name="Li P."/>
            <person name="You F.M."/>
            <person name="Sun Q."/>
            <person name="Liu Z."/>
            <person name="Lyons E."/>
            <person name="Wicker T."/>
            <person name="Salzberg S.L."/>
            <person name="Devos K.M."/>
            <person name="Dvorak J."/>
        </authorList>
    </citation>
    <scope>NUCLEOTIDE SEQUENCE [LARGE SCALE GENOMIC DNA]</scope>
    <source>
        <strain evidence="2">cv. AL8/78</strain>
    </source>
</reference>
<evidence type="ECO:0000259" key="1">
    <source>
        <dbReference type="Pfam" id="PF13966"/>
    </source>
</evidence>
<sequence length="37" mass="4649">INVESWKYIWKSWAPPRVRFFHWLADQDRCWTADRLA</sequence>
<protein>
    <recommendedName>
        <fullName evidence="1">Reverse transcriptase zinc-binding domain-containing protein</fullName>
    </recommendedName>
</protein>
<accession>A0A453EV98</accession>
<evidence type="ECO:0000313" key="2">
    <source>
        <dbReference type="EnsemblPlants" id="AET3Gv20480600.2"/>
    </source>
</evidence>
<dbReference type="InterPro" id="IPR026960">
    <property type="entry name" value="RVT-Znf"/>
</dbReference>
<dbReference type="Proteomes" id="UP000015105">
    <property type="component" value="Chromosome 3D"/>
</dbReference>
<reference evidence="2" key="4">
    <citation type="submission" date="2019-03" db="UniProtKB">
        <authorList>
            <consortium name="EnsemblPlants"/>
        </authorList>
    </citation>
    <scope>IDENTIFICATION</scope>
</reference>
<name>A0A453EV98_AEGTS</name>
<dbReference type="Pfam" id="PF13966">
    <property type="entry name" value="zf-RVT"/>
    <property type="match status" value="1"/>
</dbReference>
<evidence type="ECO:0000313" key="3">
    <source>
        <dbReference type="Proteomes" id="UP000015105"/>
    </source>
</evidence>
<reference evidence="2" key="5">
    <citation type="journal article" date="2021" name="G3 (Bethesda)">
        <title>Aegilops tauschii genome assembly Aet v5.0 features greater sequence contiguity and improved annotation.</title>
        <authorList>
            <person name="Wang L."/>
            <person name="Zhu T."/>
            <person name="Rodriguez J.C."/>
            <person name="Deal K.R."/>
            <person name="Dubcovsky J."/>
            <person name="McGuire P.E."/>
            <person name="Lux T."/>
            <person name="Spannagl M."/>
            <person name="Mayer K.F.X."/>
            <person name="Baldrich P."/>
            <person name="Meyers B.C."/>
            <person name="Huo N."/>
            <person name="Gu Y.Q."/>
            <person name="Zhou H."/>
            <person name="Devos K.M."/>
            <person name="Bennetzen J.L."/>
            <person name="Unver T."/>
            <person name="Budak H."/>
            <person name="Gulick P.J."/>
            <person name="Galiba G."/>
            <person name="Kalapos B."/>
            <person name="Nelson D.R."/>
            <person name="Li P."/>
            <person name="You F.M."/>
            <person name="Luo M.C."/>
            <person name="Dvorak J."/>
        </authorList>
    </citation>
    <scope>NUCLEOTIDE SEQUENCE [LARGE SCALE GENOMIC DNA]</scope>
    <source>
        <strain evidence="2">cv. AL8/78</strain>
    </source>
</reference>
<proteinExistence type="predicted"/>
<dbReference type="AlphaFoldDB" id="A0A453EV98"/>
<organism evidence="2 3">
    <name type="scientific">Aegilops tauschii subsp. strangulata</name>
    <name type="common">Goatgrass</name>
    <dbReference type="NCBI Taxonomy" id="200361"/>
    <lineage>
        <taxon>Eukaryota</taxon>
        <taxon>Viridiplantae</taxon>
        <taxon>Streptophyta</taxon>
        <taxon>Embryophyta</taxon>
        <taxon>Tracheophyta</taxon>
        <taxon>Spermatophyta</taxon>
        <taxon>Magnoliopsida</taxon>
        <taxon>Liliopsida</taxon>
        <taxon>Poales</taxon>
        <taxon>Poaceae</taxon>
        <taxon>BOP clade</taxon>
        <taxon>Pooideae</taxon>
        <taxon>Triticodae</taxon>
        <taxon>Triticeae</taxon>
        <taxon>Triticinae</taxon>
        <taxon>Aegilops</taxon>
    </lineage>
</organism>
<reference evidence="3" key="1">
    <citation type="journal article" date="2014" name="Science">
        <title>Ancient hybridizations among the ancestral genomes of bread wheat.</title>
        <authorList>
            <consortium name="International Wheat Genome Sequencing Consortium,"/>
            <person name="Marcussen T."/>
            <person name="Sandve S.R."/>
            <person name="Heier L."/>
            <person name="Spannagl M."/>
            <person name="Pfeifer M."/>
            <person name="Jakobsen K.S."/>
            <person name="Wulff B.B."/>
            <person name="Steuernagel B."/>
            <person name="Mayer K.F."/>
            <person name="Olsen O.A."/>
        </authorList>
    </citation>
    <scope>NUCLEOTIDE SEQUENCE [LARGE SCALE GENOMIC DNA]</scope>
    <source>
        <strain evidence="3">cv. AL8/78</strain>
    </source>
</reference>
<dbReference type="Gramene" id="AET3Gv20480600.2">
    <property type="protein sequence ID" value="AET3Gv20480600.2"/>
    <property type="gene ID" value="AET3Gv20480600"/>
</dbReference>
<feature type="domain" description="Reverse transcriptase zinc-binding" evidence="1">
    <location>
        <begin position="3"/>
        <end position="36"/>
    </location>
</feature>
<dbReference type="EnsemblPlants" id="AET3Gv20480600.2">
    <property type="protein sequence ID" value="AET3Gv20480600.2"/>
    <property type="gene ID" value="AET3Gv20480600"/>
</dbReference>
<keyword evidence="3" id="KW-1185">Reference proteome</keyword>